<accession>A0A9X3J0G4</accession>
<feature type="region of interest" description="Disordered" evidence="1">
    <location>
        <begin position="142"/>
        <end position="179"/>
    </location>
</feature>
<dbReference type="EMBL" id="JAPNKE010000002">
    <property type="protein sequence ID" value="MCY1011652.1"/>
    <property type="molecule type" value="Genomic_DNA"/>
</dbReference>
<keyword evidence="3" id="KW-1185">Reference proteome</keyword>
<gene>
    <name evidence="2" type="ORF">OV079_40045</name>
</gene>
<dbReference type="RefSeq" id="WP_267774942.1">
    <property type="nucleotide sequence ID" value="NZ_JAPNKE010000002.1"/>
</dbReference>
<evidence type="ECO:0000313" key="2">
    <source>
        <dbReference type="EMBL" id="MCY1011652.1"/>
    </source>
</evidence>
<organism evidence="2 3">
    <name type="scientific">Nannocystis pusilla</name>
    <dbReference type="NCBI Taxonomy" id="889268"/>
    <lineage>
        <taxon>Bacteria</taxon>
        <taxon>Pseudomonadati</taxon>
        <taxon>Myxococcota</taxon>
        <taxon>Polyangia</taxon>
        <taxon>Nannocystales</taxon>
        <taxon>Nannocystaceae</taxon>
        <taxon>Nannocystis</taxon>
    </lineage>
</organism>
<dbReference type="Proteomes" id="UP001150924">
    <property type="component" value="Unassembled WGS sequence"/>
</dbReference>
<feature type="compositionally biased region" description="Low complexity" evidence="1">
    <location>
        <begin position="151"/>
        <end position="179"/>
    </location>
</feature>
<evidence type="ECO:0000256" key="1">
    <source>
        <dbReference type="SAM" id="MobiDB-lite"/>
    </source>
</evidence>
<name>A0A9X3J0G4_9BACT</name>
<reference evidence="2" key="1">
    <citation type="submission" date="2022-11" db="EMBL/GenBank/DDBJ databases">
        <title>Minimal conservation of predation-associated metabolite biosynthetic gene clusters underscores biosynthetic potential of Myxococcota including descriptions for ten novel species: Archangium lansinium sp. nov., Myxococcus landrumus sp. nov., Nannocystis bai.</title>
        <authorList>
            <person name="Ahearne A."/>
            <person name="Stevens C."/>
            <person name="Phillips K."/>
        </authorList>
    </citation>
    <scope>NUCLEOTIDE SEQUENCE</scope>
    <source>
        <strain evidence="2">Na p29</strain>
    </source>
</reference>
<dbReference type="AlphaFoldDB" id="A0A9X3J0G4"/>
<evidence type="ECO:0000313" key="3">
    <source>
        <dbReference type="Proteomes" id="UP001150924"/>
    </source>
</evidence>
<comment type="caution">
    <text evidence="2">The sequence shown here is derived from an EMBL/GenBank/DDBJ whole genome shotgun (WGS) entry which is preliminary data.</text>
</comment>
<proteinExistence type="predicted"/>
<protein>
    <submittedName>
        <fullName evidence="2">Uncharacterized protein</fullName>
    </submittedName>
</protein>
<sequence>MTASASTFPPLLVTPPAGGFDRAAARDLVKESGLAAALHKLVRAPFGHTVLSLRALDAAIEAADLALQAGEALHAALLEDIARAGSLALPEPTRDQRMFVGAFTLTVLGDAAAPRLALVAPTPEVHGELESDGLEDLLVRPARRRSRARWRWPASTSSSRPSGSRGPARRGSTSARCGR</sequence>